<dbReference type="Gene3D" id="3.40.50.720">
    <property type="entry name" value="NAD(P)-binding Rossmann-like Domain"/>
    <property type="match status" value="1"/>
</dbReference>
<gene>
    <name evidence="1" type="primary">srlD</name>
    <name evidence="1" type="ORF">KBTEX_01775</name>
</gene>
<dbReference type="PANTHER" id="PTHR43431:SF1">
    <property type="entry name" value="OS08G0476300 PROTEIN"/>
    <property type="match status" value="1"/>
</dbReference>
<reference evidence="1" key="1">
    <citation type="submission" date="2019-06" db="EMBL/GenBank/DDBJ databases">
        <authorList>
            <person name="Murdoch R.W."/>
            <person name="Fathepure B."/>
        </authorList>
    </citation>
    <scope>NUCLEOTIDE SEQUENCE</scope>
</reference>
<dbReference type="EC" id="1.1.1.140" evidence="1"/>
<name>A0A5B8RDD1_9ZZZZ</name>
<dbReference type="GO" id="GO:0009010">
    <property type="term" value="F:sorbitol-6-phosphate 2-dehydrogenase activity"/>
    <property type="evidence" value="ECO:0007669"/>
    <property type="project" value="UniProtKB-EC"/>
</dbReference>
<dbReference type="InterPro" id="IPR036291">
    <property type="entry name" value="NAD(P)-bd_dom_sf"/>
</dbReference>
<dbReference type="InterPro" id="IPR002347">
    <property type="entry name" value="SDR_fam"/>
</dbReference>
<protein>
    <submittedName>
        <fullName evidence="1">Sorbitol-6-phosphate 2-dehydrogenase</fullName>
        <ecNumber evidence="1">1.1.1.140</ecNumber>
    </submittedName>
</protein>
<dbReference type="SUPFAM" id="SSF51735">
    <property type="entry name" value="NAD(P)-binding Rossmann-fold domains"/>
    <property type="match status" value="1"/>
</dbReference>
<dbReference type="AlphaFoldDB" id="A0A5B8RDD1"/>
<proteinExistence type="predicted"/>
<dbReference type="PRINTS" id="PR00081">
    <property type="entry name" value="GDHRDH"/>
</dbReference>
<keyword evidence="1" id="KW-0560">Oxidoreductase</keyword>
<accession>A0A5B8RDD1</accession>
<sequence length="231" mass="23986">MGRGSALVVGVGPGLGAALVQRFAAGGLNVAMIARGAERLADIAAGMDADEGQVLPYPCDATDEAQVAAVFDAADAELGPVEAVVYNAGTFEPGGIRDISVATFERCWRVGCLGGFIVAREAARHMAPRGRGSLLFTGATAAWRGGAGFATLAVPKFGIRALSQSLARELGPEGVHVAHVVIDGRIGPPDGAADNDRLEPAAIAESYWQLHCQPPNAWTQELDLRPATERF</sequence>
<dbReference type="Pfam" id="PF00106">
    <property type="entry name" value="adh_short"/>
    <property type="match status" value="1"/>
</dbReference>
<organism evidence="1">
    <name type="scientific">uncultured organism</name>
    <dbReference type="NCBI Taxonomy" id="155900"/>
    <lineage>
        <taxon>unclassified sequences</taxon>
        <taxon>environmental samples</taxon>
    </lineage>
</organism>
<dbReference type="PANTHER" id="PTHR43431">
    <property type="entry name" value="OXIDOREDUCTASE, SHORT CHAIN DEHYDROGENASE/REDUCTASE FAMILY (AFU_ORTHOLOGUE AFUA_5G14000)"/>
    <property type="match status" value="1"/>
</dbReference>
<dbReference type="EMBL" id="MN079102">
    <property type="protein sequence ID" value="QEA05452.1"/>
    <property type="molecule type" value="Genomic_DNA"/>
</dbReference>
<evidence type="ECO:0000313" key="1">
    <source>
        <dbReference type="EMBL" id="QEA05452.1"/>
    </source>
</evidence>